<gene>
    <name evidence="2" type="ORF">CLV59_104366</name>
</gene>
<feature type="signal peptide" evidence="1">
    <location>
        <begin position="1"/>
        <end position="19"/>
    </location>
</feature>
<comment type="caution">
    <text evidence="2">The sequence shown here is derived from an EMBL/GenBank/DDBJ whole genome shotgun (WGS) entry which is preliminary data.</text>
</comment>
<dbReference type="Gene3D" id="2.170.130.10">
    <property type="entry name" value="TonB-dependent receptor, plug domain"/>
    <property type="match status" value="1"/>
</dbReference>
<dbReference type="RefSeq" id="WP_111592683.1">
    <property type="nucleotide sequence ID" value="NZ_QLMA01000004.1"/>
</dbReference>
<dbReference type="EMBL" id="QLMA01000004">
    <property type="protein sequence ID" value="RAJ82141.1"/>
    <property type="molecule type" value="Genomic_DNA"/>
</dbReference>
<reference evidence="2 3" key="1">
    <citation type="submission" date="2018-06" db="EMBL/GenBank/DDBJ databases">
        <title>Genomic Encyclopedia of Archaeal and Bacterial Type Strains, Phase II (KMG-II): from individual species to whole genera.</title>
        <authorList>
            <person name="Goeker M."/>
        </authorList>
    </citation>
    <scope>NUCLEOTIDE SEQUENCE [LARGE SCALE GENOMIC DNA]</scope>
    <source>
        <strain evidence="2 3">DSM 29821</strain>
    </source>
</reference>
<name>A0A327VYK5_9BACT</name>
<dbReference type="Proteomes" id="UP000249819">
    <property type="component" value="Unassembled WGS sequence"/>
</dbReference>
<keyword evidence="1" id="KW-0732">Signal</keyword>
<dbReference type="AlphaFoldDB" id="A0A327VYK5"/>
<dbReference type="OrthoDB" id="657433at2"/>
<evidence type="ECO:0000313" key="3">
    <source>
        <dbReference type="Proteomes" id="UP000249819"/>
    </source>
</evidence>
<sequence length="165" mass="18248">MRFRLLILAAFLLPTAVFAQETGNDDPVYVLDSVKVTPGIMTGLTPDNIGLMTIAKGKKAVLLYGSQAENGVVYIETKPFARKRVSNFLRSVSPAYDSLRKQYPSDSAICFIVNDKVVQANDEARLFVVDRKSFISLKVLTAKELEEKYHISDRKAGVAITSSED</sequence>
<keyword evidence="3" id="KW-1185">Reference proteome</keyword>
<proteinExistence type="predicted"/>
<accession>A0A327VYK5</accession>
<feature type="chain" id="PRO_5016463963" evidence="1">
    <location>
        <begin position="20"/>
        <end position="165"/>
    </location>
</feature>
<evidence type="ECO:0000313" key="2">
    <source>
        <dbReference type="EMBL" id="RAJ82141.1"/>
    </source>
</evidence>
<organism evidence="2 3">
    <name type="scientific">Chitinophaga dinghuensis</name>
    <dbReference type="NCBI Taxonomy" id="1539050"/>
    <lineage>
        <taxon>Bacteria</taxon>
        <taxon>Pseudomonadati</taxon>
        <taxon>Bacteroidota</taxon>
        <taxon>Chitinophagia</taxon>
        <taxon>Chitinophagales</taxon>
        <taxon>Chitinophagaceae</taxon>
        <taxon>Chitinophaga</taxon>
    </lineage>
</organism>
<evidence type="ECO:0000256" key="1">
    <source>
        <dbReference type="SAM" id="SignalP"/>
    </source>
</evidence>
<dbReference type="InterPro" id="IPR037066">
    <property type="entry name" value="Plug_dom_sf"/>
</dbReference>
<protein>
    <submittedName>
        <fullName evidence="2">Uncharacterized protein</fullName>
    </submittedName>
</protein>